<sequence>MARRRVTEELALSCFGLLGILALLAKFRFALLTTGDQWGLAVATAHLAPGGTKWFHAISTLGSPVITGALIMGIAAYVWWRGYRHLAWFWGSVLLSGDAVAWLIKQLVARPRPTLPVLPTGGYSFPSGHVFNAMLLALVVWQLLQHQLAAGRLRLSLQGLVGLGVLLILIARVVLRAHYPSDTVASLLLATGWWVQWRVWWPFFVWGHHRYFSRFGQRSRER</sequence>
<feature type="transmembrane region" description="Helical" evidence="1">
    <location>
        <begin position="156"/>
        <end position="175"/>
    </location>
</feature>
<evidence type="ECO:0000259" key="2">
    <source>
        <dbReference type="SMART" id="SM00014"/>
    </source>
</evidence>
<feature type="transmembrane region" description="Helical" evidence="1">
    <location>
        <begin position="195"/>
        <end position="212"/>
    </location>
</feature>
<feature type="transmembrane region" description="Helical" evidence="1">
    <location>
        <begin position="54"/>
        <end position="79"/>
    </location>
</feature>
<gene>
    <name evidence="3" type="ORF">LZ3411_1968</name>
</gene>
<keyword evidence="1" id="KW-0472">Membrane</keyword>
<dbReference type="CDD" id="cd03392">
    <property type="entry name" value="PAP2_like_2"/>
    <property type="match status" value="1"/>
</dbReference>
<keyword evidence="1" id="KW-0812">Transmembrane</keyword>
<keyword evidence="1" id="KW-1133">Transmembrane helix</keyword>
<dbReference type="SMART" id="SM00014">
    <property type="entry name" value="acidPPc"/>
    <property type="match status" value="1"/>
</dbReference>
<dbReference type="Proteomes" id="UP000195412">
    <property type="component" value="Chromosome I"/>
</dbReference>
<dbReference type="RefSeq" id="WP_087742411.1">
    <property type="nucleotide sequence ID" value="NZ_LT854705.1"/>
</dbReference>
<feature type="domain" description="Phosphatidic acid phosphatase type 2/haloperoxidase" evidence="2">
    <location>
        <begin position="83"/>
        <end position="198"/>
    </location>
</feature>
<feature type="transmembrane region" description="Helical" evidence="1">
    <location>
        <begin position="124"/>
        <end position="144"/>
    </location>
</feature>
<dbReference type="PANTHER" id="PTHR14969:SF13">
    <property type="entry name" value="AT30094P"/>
    <property type="match status" value="1"/>
</dbReference>
<feature type="transmembrane region" description="Helical" evidence="1">
    <location>
        <begin position="86"/>
        <end position="104"/>
    </location>
</feature>
<name>A0A1Y6JYN0_9LACO</name>
<dbReference type="Gene3D" id="1.20.144.10">
    <property type="entry name" value="Phosphatidic acid phosphatase type 2/haloperoxidase"/>
    <property type="match status" value="2"/>
</dbReference>
<protein>
    <submittedName>
        <fullName evidence="3">Membrane-associated phospholipid phosphatase</fullName>
    </submittedName>
</protein>
<organism evidence="3 4">
    <name type="scientific">Levilactobacillus zymae</name>
    <dbReference type="NCBI Taxonomy" id="267363"/>
    <lineage>
        <taxon>Bacteria</taxon>
        <taxon>Bacillati</taxon>
        <taxon>Bacillota</taxon>
        <taxon>Bacilli</taxon>
        <taxon>Lactobacillales</taxon>
        <taxon>Lactobacillaceae</taxon>
        <taxon>Levilactobacillus</taxon>
    </lineage>
</organism>
<evidence type="ECO:0000256" key="1">
    <source>
        <dbReference type="SAM" id="Phobius"/>
    </source>
</evidence>
<proteinExistence type="predicted"/>
<dbReference type="AlphaFoldDB" id="A0A1Y6JYN0"/>
<dbReference type="EMBL" id="LT854705">
    <property type="protein sequence ID" value="SMS15018.1"/>
    <property type="molecule type" value="Genomic_DNA"/>
</dbReference>
<evidence type="ECO:0000313" key="4">
    <source>
        <dbReference type="Proteomes" id="UP000195412"/>
    </source>
</evidence>
<dbReference type="InterPro" id="IPR036938">
    <property type="entry name" value="PAP2/HPO_sf"/>
</dbReference>
<reference evidence="4" key="1">
    <citation type="submission" date="2017-05" db="EMBL/GenBank/DDBJ databases">
        <authorList>
            <person name="Papadimitriou K."/>
        </authorList>
    </citation>
    <scope>NUCLEOTIDE SEQUENCE [LARGE SCALE GENOMIC DNA]</scope>
    <source>
        <strain evidence="4">ACA-DC 3411</strain>
    </source>
</reference>
<evidence type="ECO:0000313" key="3">
    <source>
        <dbReference type="EMBL" id="SMS15018.1"/>
    </source>
</evidence>
<dbReference type="PANTHER" id="PTHR14969">
    <property type="entry name" value="SPHINGOSINE-1-PHOSPHATE PHOSPHOHYDROLASE"/>
    <property type="match status" value="1"/>
</dbReference>
<dbReference type="Pfam" id="PF01569">
    <property type="entry name" value="PAP2"/>
    <property type="match status" value="1"/>
</dbReference>
<dbReference type="InterPro" id="IPR000326">
    <property type="entry name" value="PAP2/HPO"/>
</dbReference>
<dbReference type="KEGG" id="lzy:LZ3411_1968"/>
<accession>A0A1Y6JYN0</accession>
<dbReference type="SUPFAM" id="SSF48317">
    <property type="entry name" value="Acid phosphatase/Vanadium-dependent haloperoxidase"/>
    <property type="match status" value="1"/>
</dbReference>